<dbReference type="OrthoDB" id="415822at2759"/>
<keyword evidence="2" id="KW-1185">Reference proteome</keyword>
<name>A0A4C1XK68_EUMVA</name>
<dbReference type="AlphaFoldDB" id="A0A4C1XK68"/>
<reference evidence="1 2" key="1">
    <citation type="journal article" date="2019" name="Commun. Biol.">
        <title>The bagworm genome reveals a unique fibroin gene that provides high tensile strength.</title>
        <authorList>
            <person name="Kono N."/>
            <person name="Nakamura H."/>
            <person name="Ohtoshi R."/>
            <person name="Tomita M."/>
            <person name="Numata K."/>
            <person name="Arakawa K."/>
        </authorList>
    </citation>
    <scope>NUCLEOTIDE SEQUENCE [LARGE SCALE GENOMIC DNA]</scope>
</reference>
<dbReference type="EMBL" id="BGZK01000880">
    <property type="protein sequence ID" value="GBP63818.1"/>
    <property type="molecule type" value="Genomic_DNA"/>
</dbReference>
<gene>
    <name evidence="1" type="ORF">EVAR_44920_1</name>
</gene>
<sequence length="141" mass="15760">MEIRIIRGYWTILCEPVCALAESPPWDLETGALAYVQMLNRDEDRLRKRRRYESFMIKLMSQTEAAERKREIVHCLISAADVPGAGEMRSIKVEETTGAKNFVSNADSNEPFEIRTLVRITKLGSLGDGGITEIAQRSGGG</sequence>
<dbReference type="Proteomes" id="UP000299102">
    <property type="component" value="Unassembled WGS sequence"/>
</dbReference>
<proteinExistence type="predicted"/>
<evidence type="ECO:0000313" key="1">
    <source>
        <dbReference type="EMBL" id="GBP63818.1"/>
    </source>
</evidence>
<comment type="caution">
    <text evidence="1">The sequence shown here is derived from an EMBL/GenBank/DDBJ whole genome shotgun (WGS) entry which is preliminary data.</text>
</comment>
<protein>
    <submittedName>
        <fullName evidence="1">Uncharacterized protein</fullName>
    </submittedName>
</protein>
<evidence type="ECO:0000313" key="2">
    <source>
        <dbReference type="Proteomes" id="UP000299102"/>
    </source>
</evidence>
<organism evidence="1 2">
    <name type="scientific">Eumeta variegata</name>
    <name type="common">Bagworm moth</name>
    <name type="synonym">Eumeta japonica</name>
    <dbReference type="NCBI Taxonomy" id="151549"/>
    <lineage>
        <taxon>Eukaryota</taxon>
        <taxon>Metazoa</taxon>
        <taxon>Ecdysozoa</taxon>
        <taxon>Arthropoda</taxon>
        <taxon>Hexapoda</taxon>
        <taxon>Insecta</taxon>
        <taxon>Pterygota</taxon>
        <taxon>Neoptera</taxon>
        <taxon>Endopterygota</taxon>
        <taxon>Lepidoptera</taxon>
        <taxon>Glossata</taxon>
        <taxon>Ditrysia</taxon>
        <taxon>Tineoidea</taxon>
        <taxon>Psychidae</taxon>
        <taxon>Oiketicinae</taxon>
        <taxon>Eumeta</taxon>
    </lineage>
</organism>
<accession>A0A4C1XK68</accession>